<keyword evidence="4" id="KW-0813">Transport</keyword>
<dbReference type="EMBL" id="UOEH01000500">
    <property type="protein sequence ID" value="VAW06094.1"/>
    <property type="molecule type" value="Genomic_DNA"/>
</dbReference>
<reference evidence="16" key="1">
    <citation type="submission" date="2018-06" db="EMBL/GenBank/DDBJ databases">
        <authorList>
            <person name="Zhirakovskaya E."/>
        </authorList>
    </citation>
    <scope>NUCLEOTIDE SEQUENCE</scope>
</reference>
<dbReference type="AlphaFoldDB" id="A0A3B0TB87"/>
<comment type="subcellular location">
    <subcellularLocation>
        <location evidence="2">Endomembrane system</location>
    </subcellularLocation>
    <subcellularLocation>
        <location evidence="1">Membrane</location>
        <topology evidence="1">Single-pass membrane protein</topology>
    </subcellularLocation>
</comment>
<dbReference type="InterPro" id="IPR050059">
    <property type="entry name" value="ATP_synthase_B_chain"/>
</dbReference>
<dbReference type="PANTHER" id="PTHR33445:SF1">
    <property type="entry name" value="ATP SYNTHASE SUBUNIT B"/>
    <property type="match status" value="1"/>
</dbReference>
<dbReference type="Pfam" id="PF00430">
    <property type="entry name" value="ATP-synt_B"/>
    <property type="match status" value="1"/>
</dbReference>
<keyword evidence="12" id="KW-0066">ATP synthesis</keyword>
<evidence type="ECO:0000256" key="11">
    <source>
        <dbReference type="ARBA" id="ARBA00023136"/>
    </source>
</evidence>
<accession>A0A3B0TB87</accession>
<comment type="function">
    <text evidence="13">F(1)F(0) ATP synthase produces ATP from ADP in the presence of a proton or sodium gradient. F-type ATPases consist of two structural domains, F(1) containing the extramembraneous catalytic core and F(0) containing the membrane proton channel, linked together by a central stalk and a peripheral stalk. During catalysis, ATP synthesis in the catalytic domain of F(1) is coupled via a rotary mechanism of the central stalk subunits to proton translocation.</text>
</comment>
<evidence type="ECO:0000256" key="12">
    <source>
        <dbReference type="ARBA" id="ARBA00023310"/>
    </source>
</evidence>
<evidence type="ECO:0000256" key="15">
    <source>
        <dbReference type="SAM" id="Phobius"/>
    </source>
</evidence>
<evidence type="ECO:0000256" key="8">
    <source>
        <dbReference type="ARBA" id="ARBA00022781"/>
    </source>
</evidence>
<organism evidence="16">
    <name type="scientific">hydrothermal vent metagenome</name>
    <dbReference type="NCBI Taxonomy" id="652676"/>
    <lineage>
        <taxon>unclassified sequences</taxon>
        <taxon>metagenomes</taxon>
        <taxon>ecological metagenomes</taxon>
    </lineage>
</organism>
<evidence type="ECO:0000256" key="7">
    <source>
        <dbReference type="ARBA" id="ARBA00022692"/>
    </source>
</evidence>
<keyword evidence="9 15" id="KW-1133">Transmembrane helix</keyword>
<dbReference type="GO" id="GO:0045259">
    <property type="term" value="C:proton-transporting ATP synthase complex"/>
    <property type="evidence" value="ECO:0007669"/>
    <property type="project" value="UniProtKB-KW"/>
</dbReference>
<protein>
    <submittedName>
        <fullName evidence="16">ATP synthase F0 sector subunit b</fullName>
    </submittedName>
</protein>
<dbReference type="InterPro" id="IPR002146">
    <property type="entry name" value="ATP_synth_b/b'su_bac/chlpt"/>
</dbReference>
<keyword evidence="14" id="KW-0175">Coiled coil</keyword>
<feature type="transmembrane region" description="Helical" evidence="15">
    <location>
        <begin position="30"/>
        <end position="49"/>
    </location>
</feature>
<evidence type="ECO:0000256" key="10">
    <source>
        <dbReference type="ARBA" id="ARBA00023065"/>
    </source>
</evidence>
<keyword evidence="7 15" id="KW-0812">Transmembrane</keyword>
<dbReference type="InterPro" id="IPR005864">
    <property type="entry name" value="ATP_synth_F0_bsu_bac"/>
</dbReference>
<gene>
    <name evidence="16" type="ORF">MNBD_ALPHA05-1223</name>
</gene>
<dbReference type="PANTHER" id="PTHR33445">
    <property type="entry name" value="ATP SYNTHASE SUBUNIT B', CHLOROPLASTIC"/>
    <property type="match status" value="1"/>
</dbReference>
<evidence type="ECO:0000256" key="6">
    <source>
        <dbReference type="ARBA" id="ARBA00022547"/>
    </source>
</evidence>
<evidence type="ECO:0000256" key="14">
    <source>
        <dbReference type="SAM" id="Coils"/>
    </source>
</evidence>
<evidence type="ECO:0000256" key="4">
    <source>
        <dbReference type="ARBA" id="ARBA00022448"/>
    </source>
</evidence>
<name>A0A3B0TB87_9ZZZZ</name>
<evidence type="ECO:0000256" key="13">
    <source>
        <dbReference type="ARBA" id="ARBA00025198"/>
    </source>
</evidence>
<sequence length="185" mass="20287">MISLTSLATAAAEGAVEAHEASGGLLQNVSFWVTLAFIIVIAIFARAGMHKMIGSGLDKRAQNIADEINEARRMREEAQELLARYQRRQHEAESEAAAIIEQAKKDATRMTLEAREKIEAQMERRAKAAEDKIARAEAQALSEVRGQTADLAIAAARTIIKERMDTGAQSAFIDRAIADVRNKLN</sequence>
<dbReference type="CDD" id="cd06503">
    <property type="entry name" value="ATP-synt_Fo_b"/>
    <property type="match status" value="1"/>
</dbReference>
<evidence type="ECO:0000256" key="2">
    <source>
        <dbReference type="ARBA" id="ARBA00004308"/>
    </source>
</evidence>
<keyword evidence="5" id="KW-1003">Cell membrane</keyword>
<dbReference type="GO" id="GO:0012505">
    <property type="term" value="C:endomembrane system"/>
    <property type="evidence" value="ECO:0007669"/>
    <property type="project" value="UniProtKB-SubCell"/>
</dbReference>
<evidence type="ECO:0000256" key="3">
    <source>
        <dbReference type="ARBA" id="ARBA00005513"/>
    </source>
</evidence>
<dbReference type="NCBIfam" id="TIGR01144">
    <property type="entry name" value="ATP_synt_b"/>
    <property type="match status" value="1"/>
</dbReference>
<comment type="similarity">
    <text evidence="3">Belongs to the ATPase B chain family.</text>
</comment>
<keyword evidence="11 15" id="KW-0472">Membrane</keyword>
<evidence type="ECO:0000256" key="1">
    <source>
        <dbReference type="ARBA" id="ARBA00004167"/>
    </source>
</evidence>
<feature type="coiled-coil region" evidence="14">
    <location>
        <begin position="57"/>
        <end position="139"/>
    </location>
</feature>
<keyword evidence="6" id="KW-0138">CF(0)</keyword>
<evidence type="ECO:0000256" key="5">
    <source>
        <dbReference type="ARBA" id="ARBA00022475"/>
    </source>
</evidence>
<dbReference type="HAMAP" id="MF_01398">
    <property type="entry name" value="ATP_synth_b_bprime"/>
    <property type="match status" value="1"/>
</dbReference>
<keyword evidence="8" id="KW-0375">Hydrogen ion transport</keyword>
<dbReference type="GO" id="GO:0015986">
    <property type="term" value="P:proton motive force-driven ATP synthesis"/>
    <property type="evidence" value="ECO:0007669"/>
    <property type="project" value="InterPro"/>
</dbReference>
<evidence type="ECO:0000313" key="16">
    <source>
        <dbReference type="EMBL" id="VAW06094.1"/>
    </source>
</evidence>
<keyword evidence="10" id="KW-0406">Ion transport</keyword>
<proteinExistence type="inferred from homology"/>
<dbReference type="GO" id="GO:0046961">
    <property type="term" value="F:proton-transporting ATPase activity, rotational mechanism"/>
    <property type="evidence" value="ECO:0007669"/>
    <property type="project" value="TreeGrafter"/>
</dbReference>
<evidence type="ECO:0000256" key="9">
    <source>
        <dbReference type="ARBA" id="ARBA00022989"/>
    </source>
</evidence>